<evidence type="ECO:0000256" key="3">
    <source>
        <dbReference type="ARBA" id="ARBA00022692"/>
    </source>
</evidence>
<dbReference type="SUPFAM" id="SSF103473">
    <property type="entry name" value="MFS general substrate transporter"/>
    <property type="match status" value="1"/>
</dbReference>
<dbReference type="PROSITE" id="PS50850">
    <property type="entry name" value="MFS"/>
    <property type="match status" value="1"/>
</dbReference>
<reference evidence="9" key="1">
    <citation type="submission" date="2022-11" db="EMBL/GenBank/DDBJ databases">
        <authorList>
            <person name="Petersen C."/>
        </authorList>
    </citation>
    <scope>NUCLEOTIDE SEQUENCE</scope>
    <source>
        <strain evidence="9">IBT 19713</strain>
    </source>
</reference>
<feature type="compositionally biased region" description="Basic and acidic residues" evidence="6">
    <location>
        <begin position="235"/>
        <end position="248"/>
    </location>
</feature>
<dbReference type="EMBL" id="JAPQKS010000004">
    <property type="protein sequence ID" value="KAJ5232651.1"/>
    <property type="molecule type" value="Genomic_DNA"/>
</dbReference>
<dbReference type="Proteomes" id="UP001150941">
    <property type="component" value="Unassembled WGS sequence"/>
</dbReference>
<feature type="transmembrane region" description="Helical" evidence="7">
    <location>
        <begin position="125"/>
        <end position="145"/>
    </location>
</feature>
<comment type="subcellular location">
    <subcellularLocation>
        <location evidence="1">Membrane</location>
        <topology evidence="1">Multi-pass membrane protein</topology>
    </subcellularLocation>
</comment>
<keyword evidence="5 7" id="KW-0472">Membrane</keyword>
<dbReference type="GO" id="GO:0022857">
    <property type="term" value="F:transmembrane transporter activity"/>
    <property type="evidence" value="ECO:0007669"/>
    <property type="project" value="InterPro"/>
</dbReference>
<dbReference type="AlphaFoldDB" id="A0A9W9NZI4"/>
<reference evidence="9" key="2">
    <citation type="journal article" date="2023" name="IMA Fungus">
        <title>Comparative genomic study of the Penicillium genus elucidates a diverse pangenome and 15 lateral gene transfer events.</title>
        <authorList>
            <person name="Petersen C."/>
            <person name="Sorensen T."/>
            <person name="Nielsen M.R."/>
            <person name="Sondergaard T.E."/>
            <person name="Sorensen J.L."/>
            <person name="Fitzpatrick D.A."/>
            <person name="Frisvad J.C."/>
            <person name="Nielsen K.L."/>
        </authorList>
    </citation>
    <scope>NUCLEOTIDE SEQUENCE</scope>
    <source>
        <strain evidence="9">IBT 19713</strain>
    </source>
</reference>
<evidence type="ECO:0000256" key="2">
    <source>
        <dbReference type="ARBA" id="ARBA00022448"/>
    </source>
</evidence>
<dbReference type="InterPro" id="IPR011701">
    <property type="entry name" value="MFS"/>
</dbReference>
<dbReference type="InterPro" id="IPR036259">
    <property type="entry name" value="MFS_trans_sf"/>
</dbReference>
<gene>
    <name evidence="9" type="ORF">N7468_005607</name>
</gene>
<dbReference type="PANTHER" id="PTHR23506">
    <property type="entry name" value="GH10249P"/>
    <property type="match status" value="1"/>
</dbReference>
<feature type="transmembrane region" description="Helical" evidence="7">
    <location>
        <begin position="182"/>
        <end position="202"/>
    </location>
</feature>
<dbReference type="Gene3D" id="1.20.1250.20">
    <property type="entry name" value="MFS general substrate transporter like domains"/>
    <property type="match status" value="1"/>
</dbReference>
<proteinExistence type="predicted"/>
<dbReference type="CDD" id="cd17325">
    <property type="entry name" value="MFS_MdtG_SLC18_like"/>
    <property type="match status" value="1"/>
</dbReference>
<feature type="region of interest" description="Disordered" evidence="6">
    <location>
        <begin position="235"/>
        <end position="261"/>
    </location>
</feature>
<feature type="transmembrane region" description="Helical" evidence="7">
    <location>
        <begin position="157"/>
        <end position="176"/>
    </location>
</feature>
<keyword evidence="2" id="KW-0813">Transport</keyword>
<feature type="transmembrane region" description="Helical" evidence="7">
    <location>
        <begin position="279"/>
        <end position="302"/>
    </location>
</feature>
<evidence type="ECO:0000313" key="9">
    <source>
        <dbReference type="EMBL" id="KAJ5232651.1"/>
    </source>
</evidence>
<dbReference type="OrthoDB" id="5086884at2759"/>
<dbReference type="PANTHER" id="PTHR23506:SF23">
    <property type="entry name" value="GH10249P"/>
    <property type="match status" value="1"/>
</dbReference>
<dbReference type="InterPro" id="IPR050930">
    <property type="entry name" value="MFS_Vesicular_Transporter"/>
</dbReference>
<feature type="transmembrane region" description="Helical" evidence="7">
    <location>
        <begin position="94"/>
        <end position="113"/>
    </location>
</feature>
<organism evidence="9 10">
    <name type="scientific">Penicillium chermesinum</name>
    <dbReference type="NCBI Taxonomy" id="63820"/>
    <lineage>
        <taxon>Eukaryota</taxon>
        <taxon>Fungi</taxon>
        <taxon>Dikarya</taxon>
        <taxon>Ascomycota</taxon>
        <taxon>Pezizomycotina</taxon>
        <taxon>Eurotiomycetes</taxon>
        <taxon>Eurotiomycetidae</taxon>
        <taxon>Eurotiales</taxon>
        <taxon>Aspergillaceae</taxon>
        <taxon>Penicillium</taxon>
    </lineage>
</organism>
<feature type="transmembrane region" description="Helical" evidence="7">
    <location>
        <begin position="450"/>
        <end position="468"/>
    </location>
</feature>
<evidence type="ECO:0000256" key="5">
    <source>
        <dbReference type="ARBA" id="ARBA00023136"/>
    </source>
</evidence>
<evidence type="ECO:0000256" key="7">
    <source>
        <dbReference type="SAM" id="Phobius"/>
    </source>
</evidence>
<accession>A0A9W9NZI4</accession>
<evidence type="ECO:0000256" key="4">
    <source>
        <dbReference type="ARBA" id="ARBA00022989"/>
    </source>
</evidence>
<feature type="transmembrane region" description="Helical" evidence="7">
    <location>
        <begin position="367"/>
        <end position="388"/>
    </location>
</feature>
<dbReference type="Pfam" id="PF07690">
    <property type="entry name" value="MFS_1"/>
    <property type="match status" value="1"/>
</dbReference>
<feature type="transmembrane region" description="Helical" evidence="7">
    <location>
        <begin position="21"/>
        <end position="42"/>
    </location>
</feature>
<dbReference type="RefSeq" id="XP_058330644.1">
    <property type="nucleotide sequence ID" value="XM_058474904.1"/>
</dbReference>
<feature type="transmembrane region" description="Helical" evidence="7">
    <location>
        <begin position="62"/>
        <end position="82"/>
    </location>
</feature>
<feature type="domain" description="Major facilitator superfamily (MFS) profile" evidence="8">
    <location>
        <begin position="23"/>
        <end position="471"/>
    </location>
</feature>
<protein>
    <recommendedName>
        <fullName evidence="8">Major facilitator superfamily (MFS) profile domain-containing protein</fullName>
    </recommendedName>
</protein>
<sequence>MVAMGDEQQDPWLLKLRSSEGFTVITVCIAIFTDAFIYGMIVPVIPVALVERVGARPEDAQSLISILLAVYGASLLTGSPLFGYFADQCKLRRVPFVLGLIALLVSTVLFIVARSFPVLVIARSLQGLSAAAVWVVGLAIIADTVPQERVSEVMGQTTIGLTWGFLFGPMIGGIVYEKFGFYATFAIPVFLIILDVALRFALIEHSRKSTAGEVNHNPSASQTYDTFRSTREFHAASSGDREQSEERSPLLGSSNPHVENPSAPKATIFHLLRSPRMPVALVASLVMALVFSALETTLPLFIMETFHWSSGGAGLIFIASSVPSLAGVYIGKGIERAGNRIPGVSALLGCAAAWILMRLVTDNTIPQVVLLISLLLLMGLGIVVIEIISMTEVSLIIDDYETRFPGIFGDKSPVAQAYAMFNMAYAGGQLLGPILAGGVRVQAGWGTMTLVLGLVCAVTALPVGLWGGPPPVSPEVESDNRV</sequence>
<keyword evidence="3 7" id="KW-0812">Transmembrane</keyword>
<dbReference type="GeneID" id="83202207"/>
<evidence type="ECO:0000313" key="10">
    <source>
        <dbReference type="Proteomes" id="UP001150941"/>
    </source>
</evidence>
<feature type="transmembrane region" description="Helical" evidence="7">
    <location>
        <begin position="308"/>
        <end position="331"/>
    </location>
</feature>
<dbReference type="GO" id="GO:0016020">
    <property type="term" value="C:membrane"/>
    <property type="evidence" value="ECO:0007669"/>
    <property type="project" value="UniProtKB-SubCell"/>
</dbReference>
<keyword evidence="10" id="KW-1185">Reference proteome</keyword>
<evidence type="ECO:0000259" key="8">
    <source>
        <dbReference type="PROSITE" id="PS50850"/>
    </source>
</evidence>
<keyword evidence="4 7" id="KW-1133">Transmembrane helix</keyword>
<name>A0A9W9NZI4_9EURO</name>
<evidence type="ECO:0000256" key="1">
    <source>
        <dbReference type="ARBA" id="ARBA00004141"/>
    </source>
</evidence>
<comment type="caution">
    <text evidence="9">The sequence shown here is derived from an EMBL/GenBank/DDBJ whole genome shotgun (WGS) entry which is preliminary data.</text>
</comment>
<evidence type="ECO:0000256" key="6">
    <source>
        <dbReference type="SAM" id="MobiDB-lite"/>
    </source>
</evidence>
<dbReference type="InterPro" id="IPR020846">
    <property type="entry name" value="MFS_dom"/>
</dbReference>